<accession>A0A3L6Q135</accession>
<comment type="caution">
    <text evidence="1">The sequence shown here is derived from an EMBL/GenBank/DDBJ whole genome shotgun (WGS) entry which is preliminary data.</text>
</comment>
<name>A0A3L6Q135_PANMI</name>
<dbReference type="Proteomes" id="UP000275267">
    <property type="component" value="Unassembled WGS sequence"/>
</dbReference>
<keyword evidence="2" id="KW-1185">Reference proteome</keyword>
<protein>
    <submittedName>
        <fullName evidence="1">Uncharacterized protein</fullName>
    </submittedName>
</protein>
<evidence type="ECO:0000313" key="2">
    <source>
        <dbReference type="Proteomes" id="UP000275267"/>
    </source>
</evidence>
<evidence type="ECO:0000313" key="1">
    <source>
        <dbReference type="EMBL" id="RLM66666.1"/>
    </source>
</evidence>
<dbReference type="EMBL" id="PQIB02000015">
    <property type="protein sequence ID" value="RLM66666.1"/>
    <property type="molecule type" value="Genomic_DNA"/>
</dbReference>
<organism evidence="1 2">
    <name type="scientific">Panicum miliaceum</name>
    <name type="common">Proso millet</name>
    <name type="synonym">Broomcorn millet</name>
    <dbReference type="NCBI Taxonomy" id="4540"/>
    <lineage>
        <taxon>Eukaryota</taxon>
        <taxon>Viridiplantae</taxon>
        <taxon>Streptophyta</taxon>
        <taxon>Embryophyta</taxon>
        <taxon>Tracheophyta</taxon>
        <taxon>Spermatophyta</taxon>
        <taxon>Magnoliopsida</taxon>
        <taxon>Liliopsida</taxon>
        <taxon>Poales</taxon>
        <taxon>Poaceae</taxon>
        <taxon>PACMAD clade</taxon>
        <taxon>Panicoideae</taxon>
        <taxon>Panicodae</taxon>
        <taxon>Paniceae</taxon>
        <taxon>Panicinae</taxon>
        <taxon>Panicum</taxon>
        <taxon>Panicum sect. Panicum</taxon>
    </lineage>
</organism>
<gene>
    <name evidence="1" type="ORF">C2845_PM16G00030</name>
</gene>
<reference evidence="2" key="1">
    <citation type="journal article" date="2019" name="Nat. Commun.">
        <title>The genome of broomcorn millet.</title>
        <authorList>
            <person name="Zou C."/>
            <person name="Miki D."/>
            <person name="Li D."/>
            <person name="Tang Q."/>
            <person name="Xiao L."/>
            <person name="Rajput S."/>
            <person name="Deng P."/>
            <person name="Jia W."/>
            <person name="Huang R."/>
            <person name="Zhang M."/>
            <person name="Sun Y."/>
            <person name="Hu J."/>
            <person name="Fu X."/>
            <person name="Schnable P.S."/>
            <person name="Li F."/>
            <person name="Zhang H."/>
            <person name="Feng B."/>
            <person name="Zhu X."/>
            <person name="Liu R."/>
            <person name="Schnable J.C."/>
            <person name="Zhu J.-K."/>
            <person name="Zhang H."/>
        </authorList>
    </citation>
    <scope>NUCLEOTIDE SEQUENCE [LARGE SCALE GENOMIC DNA]</scope>
</reference>
<dbReference type="AlphaFoldDB" id="A0A3L6Q135"/>
<proteinExistence type="predicted"/>
<sequence length="55" mass="6592">MKVCVRLLHVQEEKYDVLSQCKSPRTTCWMWLSYWSLQWRGRAKAREIKGEGDTC</sequence>